<comment type="caution">
    <text evidence="2">The sequence shown here is derived from an EMBL/GenBank/DDBJ whole genome shotgun (WGS) entry which is preliminary data.</text>
</comment>
<feature type="region of interest" description="Disordered" evidence="1">
    <location>
        <begin position="311"/>
        <end position="377"/>
    </location>
</feature>
<evidence type="ECO:0000313" key="3">
    <source>
        <dbReference type="Proteomes" id="UP001153069"/>
    </source>
</evidence>
<name>A0A9N8EEK5_9STRA</name>
<keyword evidence="3" id="KW-1185">Reference proteome</keyword>
<gene>
    <name evidence="2" type="ORF">SEMRO_821_G207440.1</name>
</gene>
<sequence length="476" mass="53063">MASKKPDAVTSAKVATGHVKVAGSSNKQTRSVGFKGSNKENGSLANGRLQEPGMVSLADDESVRQKTVPRSHQDNLKMKEKVKKRLSHPKTPSSAKKRAKTSPVAGVNVEQPVEAVAAVDFDFHQTILPILKSCGFTSSSATTHWYAHPDIQDKFRNAKDLRCYLCKHGIPNVDSLSEEYKLVVEHWVKFANSPFPDANSLESIPPNEQIKKILSALGFEFVVRGSKTMIFSPGVSTMFSHGSVVLQKGVHYFDNLEDARVYVRANEILPIQEPAVRRTRSHRNNSASQEEPIIRLWAANSLQPLPVFQKRPPIKQEEEEEQDNNNTEESESTKKPAARVQQQTTRIAGENAGQLDHQAPTGEKGSEEPVQTTTAPVQGKLEDGVNDAEPVVSLEQGGDAAEKLKQYQNIRKYILVQRVWRDDMLKAHKMPLKKDAEIPLTPAGEGDDIDTDIFKLKRKLDHVQKEIEFFLEWKAN</sequence>
<dbReference type="OrthoDB" id="22700at2836"/>
<feature type="region of interest" description="Disordered" evidence="1">
    <location>
        <begin position="1"/>
        <end position="103"/>
    </location>
</feature>
<proteinExistence type="predicted"/>
<accession>A0A9N8EEK5</accession>
<feature type="compositionally biased region" description="Acidic residues" evidence="1">
    <location>
        <begin position="317"/>
        <end position="330"/>
    </location>
</feature>
<dbReference type="AlphaFoldDB" id="A0A9N8EEK5"/>
<evidence type="ECO:0000313" key="2">
    <source>
        <dbReference type="EMBL" id="CAB9517010.1"/>
    </source>
</evidence>
<evidence type="ECO:0000256" key="1">
    <source>
        <dbReference type="SAM" id="MobiDB-lite"/>
    </source>
</evidence>
<dbReference type="Proteomes" id="UP001153069">
    <property type="component" value="Unassembled WGS sequence"/>
</dbReference>
<dbReference type="EMBL" id="CAICTM010000820">
    <property type="protein sequence ID" value="CAB9517010.1"/>
    <property type="molecule type" value="Genomic_DNA"/>
</dbReference>
<organism evidence="2 3">
    <name type="scientific">Seminavis robusta</name>
    <dbReference type="NCBI Taxonomy" id="568900"/>
    <lineage>
        <taxon>Eukaryota</taxon>
        <taxon>Sar</taxon>
        <taxon>Stramenopiles</taxon>
        <taxon>Ochrophyta</taxon>
        <taxon>Bacillariophyta</taxon>
        <taxon>Bacillariophyceae</taxon>
        <taxon>Bacillariophycidae</taxon>
        <taxon>Naviculales</taxon>
        <taxon>Naviculaceae</taxon>
        <taxon>Seminavis</taxon>
    </lineage>
</organism>
<reference evidence="2" key="1">
    <citation type="submission" date="2020-06" db="EMBL/GenBank/DDBJ databases">
        <authorList>
            <consortium name="Plant Systems Biology data submission"/>
        </authorList>
    </citation>
    <scope>NUCLEOTIDE SEQUENCE</scope>
    <source>
        <strain evidence="2">D6</strain>
    </source>
</reference>
<protein>
    <submittedName>
        <fullName evidence="2">Uncharacterized protein</fullName>
    </submittedName>
</protein>